<sequence>MVAELVAIVSGSRENRKDIWIVIDGIDTCEQGGLTRCIALMDMISAGGKNSGDIPCKVLLTSRSEPPKKVIRKRSVVSLGKEAANVNEAIRLYTIRRLHSSPTADRLGQLGFSLKAVTELADEITLKADGMFLYARLIIDYLSKQLFRTKADLRDALRELPPELKGLSVNRSDAPYCFAQNLDV</sequence>
<organism evidence="1 2">
    <name type="scientific">Beauveria asiatica</name>
    <dbReference type="NCBI Taxonomy" id="1069075"/>
    <lineage>
        <taxon>Eukaryota</taxon>
        <taxon>Fungi</taxon>
        <taxon>Dikarya</taxon>
        <taxon>Ascomycota</taxon>
        <taxon>Pezizomycotina</taxon>
        <taxon>Sordariomycetes</taxon>
        <taxon>Hypocreomycetidae</taxon>
        <taxon>Hypocreales</taxon>
        <taxon>Cordycipitaceae</taxon>
        <taxon>Beauveria</taxon>
    </lineage>
</organism>
<accession>A0AAW0RSY6</accession>
<dbReference type="PANTHER" id="PTHR10039:SF14">
    <property type="entry name" value="NACHT DOMAIN-CONTAINING PROTEIN"/>
    <property type="match status" value="1"/>
</dbReference>
<keyword evidence="2" id="KW-1185">Reference proteome</keyword>
<gene>
    <name evidence="1" type="ORF">G3M48_005073</name>
</gene>
<name>A0AAW0RSY6_9HYPO</name>
<proteinExistence type="predicted"/>
<dbReference type="Proteomes" id="UP001397290">
    <property type="component" value="Unassembled WGS sequence"/>
</dbReference>
<dbReference type="EMBL" id="JAAHCF010000332">
    <property type="protein sequence ID" value="KAK8144994.1"/>
    <property type="molecule type" value="Genomic_DNA"/>
</dbReference>
<evidence type="ECO:0000313" key="2">
    <source>
        <dbReference type="Proteomes" id="UP001397290"/>
    </source>
</evidence>
<dbReference type="PANTHER" id="PTHR10039">
    <property type="entry name" value="AMELOGENIN"/>
    <property type="match status" value="1"/>
</dbReference>
<protein>
    <recommendedName>
        <fullName evidence="3">NACHT domain-containing protein</fullName>
    </recommendedName>
</protein>
<reference evidence="1 2" key="1">
    <citation type="submission" date="2020-02" db="EMBL/GenBank/DDBJ databases">
        <title>Comparative genomics of the hypocrealean fungal genus Beauvera.</title>
        <authorList>
            <person name="Showalter D.N."/>
            <person name="Bushley K.E."/>
            <person name="Rehner S.A."/>
        </authorList>
    </citation>
    <scope>NUCLEOTIDE SEQUENCE [LARGE SCALE GENOMIC DNA]</scope>
    <source>
        <strain evidence="1 2">ARSEF4384</strain>
    </source>
</reference>
<evidence type="ECO:0000313" key="1">
    <source>
        <dbReference type="EMBL" id="KAK8144994.1"/>
    </source>
</evidence>
<dbReference type="AlphaFoldDB" id="A0AAW0RSY6"/>
<comment type="caution">
    <text evidence="1">The sequence shown here is derived from an EMBL/GenBank/DDBJ whole genome shotgun (WGS) entry which is preliminary data.</text>
</comment>
<evidence type="ECO:0008006" key="3">
    <source>
        <dbReference type="Google" id="ProtNLM"/>
    </source>
</evidence>